<proteinExistence type="predicted"/>
<dbReference type="EMBL" id="JALLBG020000062">
    <property type="protein sequence ID" value="KAL3768830.1"/>
    <property type="molecule type" value="Genomic_DNA"/>
</dbReference>
<name>A0ABD3MY33_9STRA</name>
<sequence length="437" mass="48286">MNQATRGIERSICFRSVSRRSFSFSASASAAGEHNNNMLTNHRPLSSLPPRHAESNDRRRDSSIIFSSPITTSCPGGFGSSYSHESLLPWLNRSFSSMSAATDTTTSSEQSSRPLSALQQANLELLTPGQAIYILQRSAAKGTGNRIRQSDFIELCNSARPGKLRDALVIATALKEFKRNNRFVLKLSGSTAAVEGMLRSRMSTWKVQDGKPRVKAALFVAEQILNEDTGLYFAIETVVVDQVLEELHKGLMEMKENGFTVTIDSAANNEVGASEEGGETPTPSPEEVLVKDALRVTHSLIHLLIKRKSRPEWDMKKRAKRRYLKRLQIGGGPYRTTLRVATKISLLIGGSAVTQGQIIDPFERAWWTKFVDEETLKLIQEAKELEEQATLTAPAVEDDDGDNESEADEGDEANADDEFTDEEDSATDVDAEDEKKD</sequence>
<organism evidence="2 3">
    <name type="scientific">Discostella pseudostelligera</name>
    <dbReference type="NCBI Taxonomy" id="259834"/>
    <lineage>
        <taxon>Eukaryota</taxon>
        <taxon>Sar</taxon>
        <taxon>Stramenopiles</taxon>
        <taxon>Ochrophyta</taxon>
        <taxon>Bacillariophyta</taxon>
        <taxon>Coscinodiscophyceae</taxon>
        <taxon>Thalassiosirophycidae</taxon>
        <taxon>Stephanodiscales</taxon>
        <taxon>Stephanodiscaceae</taxon>
        <taxon>Discostella</taxon>
    </lineage>
</organism>
<dbReference type="Proteomes" id="UP001530293">
    <property type="component" value="Unassembled WGS sequence"/>
</dbReference>
<feature type="compositionally biased region" description="Polar residues" evidence="1">
    <location>
        <begin position="34"/>
        <end position="44"/>
    </location>
</feature>
<accession>A0ABD3MY33</accession>
<evidence type="ECO:0000256" key="1">
    <source>
        <dbReference type="SAM" id="MobiDB-lite"/>
    </source>
</evidence>
<feature type="region of interest" description="Disordered" evidence="1">
    <location>
        <begin position="387"/>
        <end position="437"/>
    </location>
</feature>
<reference evidence="2 3" key="1">
    <citation type="submission" date="2024-10" db="EMBL/GenBank/DDBJ databases">
        <title>Updated reference genomes for cyclostephanoid diatoms.</title>
        <authorList>
            <person name="Roberts W.R."/>
            <person name="Alverson A.J."/>
        </authorList>
    </citation>
    <scope>NUCLEOTIDE SEQUENCE [LARGE SCALE GENOMIC DNA]</scope>
    <source>
        <strain evidence="2 3">AJA232-27</strain>
    </source>
</reference>
<comment type="caution">
    <text evidence="2">The sequence shown here is derived from an EMBL/GenBank/DDBJ whole genome shotgun (WGS) entry which is preliminary data.</text>
</comment>
<feature type="compositionally biased region" description="Acidic residues" evidence="1">
    <location>
        <begin position="396"/>
        <end position="437"/>
    </location>
</feature>
<keyword evidence="3" id="KW-1185">Reference proteome</keyword>
<feature type="compositionally biased region" description="Basic and acidic residues" evidence="1">
    <location>
        <begin position="51"/>
        <end position="62"/>
    </location>
</feature>
<gene>
    <name evidence="2" type="ORF">ACHAWU_006931</name>
</gene>
<evidence type="ECO:0000313" key="3">
    <source>
        <dbReference type="Proteomes" id="UP001530293"/>
    </source>
</evidence>
<dbReference type="AlphaFoldDB" id="A0ABD3MY33"/>
<protein>
    <submittedName>
        <fullName evidence="2">Uncharacterized protein</fullName>
    </submittedName>
</protein>
<evidence type="ECO:0000313" key="2">
    <source>
        <dbReference type="EMBL" id="KAL3768830.1"/>
    </source>
</evidence>
<feature type="region of interest" description="Disordered" evidence="1">
    <location>
        <begin position="33"/>
        <end position="68"/>
    </location>
</feature>